<dbReference type="InterPro" id="IPR010406">
    <property type="entry name" value="DUF1003"/>
</dbReference>
<reference evidence="3 4" key="1">
    <citation type="submission" date="2013-08" db="EMBL/GenBank/DDBJ databases">
        <title>Genome sequencing of Lysobacter.</title>
        <authorList>
            <person name="Zhang S."/>
            <person name="Wang G."/>
        </authorList>
    </citation>
    <scope>NUCLEOTIDE SEQUENCE [LARGE SCALE GENOMIC DNA]</scope>
    <source>
        <strain evidence="3 4">GH1-9</strain>
    </source>
</reference>
<feature type="transmembrane region" description="Helical" evidence="2">
    <location>
        <begin position="94"/>
        <end position="117"/>
    </location>
</feature>
<keyword evidence="2" id="KW-0472">Membrane</keyword>
<feature type="coiled-coil region" evidence="1">
    <location>
        <begin position="137"/>
        <end position="183"/>
    </location>
</feature>
<name>A0A0A0EUA1_9GAMM</name>
<proteinExistence type="predicted"/>
<dbReference type="eggNOG" id="COG4420">
    <property type="taxonomic scope" value="Bacteria"/>
</dbReference>
<sequence length="184" mass="21323">MSEQIRHLAQSLLEHGRNELTEIERDLLVRLSHRKPIARDPHADYEEGLTFGQRLADRIAKFGGSWSFILLFALVLVTWVVLNTVVVLRHPFDPYPFIFLNLILSMLAAVQAPVIMMSQNRQAEKDRVTAAHDYEVNLKAELEIMSLHEKLDRMRDEQLAAMLAEQQRQLAMIERLLQEREARG</sequence>
<evidence type="ECO:0000313" key="3">
    <source>
        <dbReference type="EMBL" id="KGM54114.1"/>
    </source>
</evidence>
<dbReference type="RefSeq" id="WP_036137741.1">
    <property type="nucleotide sequence ID" value="NZ_AVPU01000016.1"/>
</dbReference>
<feature type="transmembrane region" description="Helical" evidence="2">
    <location>
        <begin position="68"/>
        <end position="88"/>
    </location>
</feature>
<dbReference type="OrthoDB" id="9795736at2"/>
<evidence type="ECO:0000313" key="4">
    <source>
        <dbReference type="Proteomes" id="UP000029998"/>
    </source>
</evidence>
<keyword evidence="2" id="KW-1133">Transmembrane helix</keyword>
<accession>A0A0A0EUA1</accession>
<dbReference type="EMBL" id="AVPU01000016">
    <property type="protein sequence ID" value="KGM54114.1"/>
    <property type="molecule type" value="Genomic_DNA"/>
</dbReference>
<dbReference type="Pfam" id="PF06210">
    <property type="entry name" value="DUF1003"/>
    <property type="match status" value="1"/>
</dbReference>
<evidence type="ECO:0000256" key="2">
    <source>
        <dbReference type="SAM" id="Phobius"/>
    </source>
</evidence>
<gene>
    <name evidence="3" type="ORF">N800_05150</name>
</gene>
<dbReference type="PANTHER" id="PTHR41386">
    <property type="entry name" value="INTEGRAL MEMBRANE PROTEIN-RELATED"/>
    <property type="match status" value="1"/>
</dbReference>
<keyword evidence="2" id="KW-0812">Transmembrane</keyword>
<organism evidence="3 4">
    <name type="scientific">Lysobacter daejeonensis GH1-9</name>
    <dbReference type="NCBI Taxonomy" id="1385517"/>
    <lineage>
        <taxon>Bacteria</taxon>
        <taxon>Pseudomonadati</taxon>
        <taxon>Pseudomonadota</taxon>
        <taxon>Gammaproteobacteria</taxon>
        <taxon>Lysobacterales</taxon>
        <taxon>Lysobacteraceae</taxon>
        <taxon>Aerolutibacter</taxon>
    </lineage>
</organism>
<keyword evidence="1" id="KW-0175">Coiled coil</keyword>
<evidence type="ECO:0000256" key="1">
    <source>
        <dbReference type="SAM" id="Coils"/>
    </source>
</evidence>
<keyword evidence="4" id="KW-1185">Reference proteome</keyword>
<dbReference type="PANTHER" id="PTHR41386:SF1">
    <property type="entry name" value="MEMBRANE PROTEIN"/>
    <property type="match status" value="1"/>
</dbReference>
<comment type="caution">
    <text evidence="3">The sequence shown here is derived from an EMBL/GenBank/DDBJ whole genome shotgun (WGS) entry which is preliminary data.</text>
</comment>
<dbReference type="AlphaFoldDB" id="A0A0A0EUA1"/>
<protein>
    <submittedName>
        <fullName evidence="3">Membrane protein</fullName>
    </submittedName>
</protein>
<dbReference type="Proteomes" id="UP000029998">
    <property type="component" value="Unassembled WGS sequence"/>
</dbReference>